<sequence>MKHVQATFITGYVTIMVKGQMPEIFFQQCVDHDIPIWNVKRVNPKQCEGNIRLQDIRQMRKIRRGTGYKITFSRKKDCLLCSSVFGEKGTCCRNVAKRTVNPAAFQYFVES</sequence>
<comment type="caution">
    <text evidence="1">The sequence shown here is derived from an EMBL/GenBank/DDBJ whole genome shotgun (WGS) entry which is preliminary data.</text>
</comment>
<keyword evidence="2" id="KW-1185">Reference proteome</keyword>
<evidence type="ECO:0000313" key="2">
    <source>
        <dbReference type="Proteomes" id="UP001228376"/>
    </source>
</evidence>
<protein>
    <submittedName>
        <fullName evidence="1">Sporulation protein YqfD</fullName>
    </submittedName>
</protein>
<name>A0ABU5CJ50_9BACI</name>
<gene>
    <name evidence="1" type="ORF">P5G51_009105</name>
</gene>
<proteinExistence type="predicted"/>
<dbReference type="EMBL" id="JAROCA020000001">
    <property type="protein sequence ID" value="MDY0405535.1"/>
    <property type="molecule type" value="Genomic_DNA"/>
</dbReference>
<reference evidence="1 2" key="1">
    <citation type="submission" date="2023-10" db="EMBL/GenBank/DDBJ databases">
        <title>179-bfca-hs.</title>
        <authorList>
            <person name="Miliotis G."/>
            <person name="Sengupta P."/>
            <person name="Hameed A."/>
            <person name="Chuvochina M."/>
            <person name="Mcdonagh F."/>
            <person name="Simpson A.C."/>
            <person name="Singh N.K."/>
            <person name="Rekha P.D."/>
            <person name="Raman K."/>
            <person name="Hugenholtz P."/>
            <person name="Venkateswaran K."/>
        </authorList>
    </citation>
    <scope>NUCLEOTIDE SEQUENCE [LARGE SCALE GENOMIC DNA]</scope>
    <source>
        <strain evidence="1 2">179-BFC-A-HS</strain>
    </source>
</reference>
<dbReference type="Pfam" id="PF06898">
    <property type="entry name" value="YqfD"/>
    <property type="match status" value="1"/>
</dbReference>
<dbReference type="Proteomes" id="UP001228376">
    <property type="component" value="Unassembled WGS sequence"/>
</dbReference>
<dbReference type="InterPro" id="IPR010690">
    <property type="entry name" value="YqfD"/>
</dbReference>
<evidence type="ECO:0000313" key="1">
    <source>
        <dbReference type="EMBL" id="MDY0405535.1"/>
    </source>
</evidence>
<accession>A0ABU5CJ50</accession>
<organism evidence="1 2">
    <name type="scientific">Tigheibacillus jepli</name>
    <dbReference type="NCBI Taxonomy" id="3035914"/>
    <lineage>
        <taxon>Bacteria</taxon>
        <taxon>Bacillati</taxon>
        <taxon>Bacillota</taxon>
        <taxon>Bacilli</taxon>
        <taxon>Bacillales</taxon>
        <taxon>Bacillaceae</taxon>
        <taxon>Tigheibacillus</taxon>
    </lineage>
</organism>
<dbReference type="RefSeq" id="WP_320384522.1">
    <property type="nucleotide sequence ID" value="NZ_JAROCA020000001.1"/>
</dbReference>